<sequence>MFDLSPWLQLPIVLAVVLPAAGAAAAAVLWLVDKLCAGARGRGMIPDHG</sequence>
<keyword evidence="1" id="KW-0472">Membrane</keyword>
<dbReference type="EMBL" id="LT629700">
    <property type="protein sequence ID" value="SDL87447.1"/>
    <property type="molecule type" value="Genomic_DNA"/>
</dbReference>
<keyword evidence="3" id="KW-1185">Reference proteome</keyword>
<protein>
    <submittedName>
        <fullName evidence="2">Uncharacterized protein</fullName>
    </submittedName>
</protein>
<keyword evidence="1" id="KW-1133">Transmembrane helix</keyword>
<reference evidence="3" key="1">
    <citation type="submission" date="2016-10" db="EMBL/GenBank/DDBJ databases">
        <authorList>
            <person name="Varghese N."/>
            <person name="Submissions S."/>
        </authorList>
    </citation>
    <scope>NUCLEOTIDE SEQUENCE [LARGE SCALE GENOMIC DNA]</scope>
    <source>
        <strain evidence="3">DSM 20632</strain>
    </source>
</reference>
<gene>
    <name evidence="2" type="ORF">SAMN04488535_1080</name>
</gene>
<proteinExistence type="predicted"/>
<dbReference type="AlphaFoldDB" id="A0A1G9NN26"/>
<organism evidence="2 3">
    <name type="scientific">Corynebacterium mycetoides</name>
    <dbReference type="NCBI Taxonomy" id="38302"/>
    <lineage>
        <taxon>Bacteria</taxon>
        <taxon>Bacillati</taxon>
        <taxon>Actinomycetota</taxon>
        <taxon>Actinomycetes</taxon>
        <taxon>Mycobacteriales</taxon>
        <taxon>Corynebacteriaceae</taxon>
        <taxon>Corynebacterium</taxon>
    </lineage>
</organism>
<dbReference type="RefSeq" id="WP_172808002.1">
    <property type="nucleotide sequence ID" value="NZ_LT629700.1"/>
</dbReference>
<evidence type="ECO:0000313" key="2">
    <source>
        <dbReference type="EMBL" id="SDL87447.1"/>
    </source>
</evidence>
<accession>A0A1G9NN26</accession>
<keyword evidence="1" id="KW-0812">Transmembrane</keyword>
<name>A0A1G9NN26_9CORY</name>
<evidence type="ECO:0000313" key="3">
    <source>
        <dbReference type="Proteomes" id="UP000199350"/>
    </source>
</evidence>
<feature type="transmembrane region" description="Helical" evidence="1">
    <location>
        <begin position="12"/>
        <end position="32"/>
    </location>
</feature>
<dbReference type="STRING" id="38302.SAMN04488535_1080"/>
<dbReference type="Proteomes" id="UP000199350">
    <property type="component" value="Chromosome I"/>
</dbReference>
<evidence type="ECO:0000256" key="1">
    <source>
        <dbReference type="SAM" id="Phobius"/>
    </source>
</evidence>